<evidence type="ECO:0000313" key="2">
    <source>
        <dbReference type="Proteomes" id="UP000575985"/>
    </source>
</evidence>
<dbReference type="EMBL" id="JACCFO010000001">
    <property type="protein sequence ID" value="NYI96283.1"/>
    <property type="molecule type" value="Genomic_DNA"/>
</dbReference>
<dbReference type="RefSeq" id="WP_179767675.1">
    <property type="nucleotide sequence ID" value="NZ_JACCFO010000001.1"/>
</dbReference>
<protein>
    <submittedName>
        <fullName evidence="1">Uncharacterized protein</fullName>
    </submittedName>
</protein>
<gene>
    <name evidence="1" type="ORF">HNR12_002560</name>
</gene>
<sequence>MNTDLAPEVRALLEAIRDSADAPAVAPAHPGRLDQLGRLHTEQAAYISTAVTTALCAGVPGARVATAVLRDRIAALEAARGDGTGSAEGGGR</sequence>
<reference evidence="1 2" key="1">
    <citation type="submission" date="2020-07" db="EMBL/GenBank/DDBJ databases">
        <title>Sequencing the genomes of 1000 actinobacteria strains.</title>
        <authorList>
            <person name="Klenk H.-P."/>
        </authorList>
    </citation>
    <scope>NUCLEOTIDE SEQUENCE [LARGE SCALE GENOMIC DNA]</scope>
    <source>
        <strain evidence="1 2">DSM 45927</strain>
    </source>
</reference>
<accession>A0A853BM30</accession>
<name>A0A853BM30_9ACTN</name>
<organism evidence="1 2">
    <name type="scientific">Streptomonospora nanhaiensis</name>
    <dbReference type="NCBI Taxonomy" id="1323731"/>
    <lineage>
        <taxon>Bacteria</taxon>
        <taxon>Bacillati</taxon>
        <taxon>Actinomycetota</taxon>
        <taxon>Actinomycetes</taxon>
        <taxon>Streptosporangiales</taxon>
        <taxon>Nocardiopsidaceae</taxon>
        <taxon>Streptomonospora</taxon>
    </lineage>
</organism>
<proteinExistence type="predicted"/>
<comment type="caution">
    <text evidence="1">The sequence shown here is derived from an EMBL/GenBank/DDBJ whole genome shotgun (WGS) entry which is preliminary data.</text>
</comment>
<dbReference type="Proteomes" id="UP000575985">
    <property type="component" value="Unassembled WGS sequence"/>
</dbReference>
<dbReference type="AlphaFoldDB" id="A0A853BM30"/>
<keyword evidence="2" id="KW-1185">Reference proteome</keyword>
<evidence type="ECO:0000313" key="1">
    <source>
        <dbReference type="EMBL" id="NYI96283.1"/>
    </source>
</evidence>